<reference evidence="5" key="1">
    <citation type="submission" date="2019-04" db="EMBL/GenBank/DDBJ databases">
        <title>Evolution of Biomass-Degrading Anaerobic Consortia Revealed by Metagenomics.</title>
        <authorList>
            <person name="Peng X."/>
        </authorList>
    </citation>
    <scope>NUCLEOTIDE SEQUENCE</scope>
    <source>
        <strain evidence="5">SIG254</strain>
    </source>
</reference>
<name>A0A927W584_9CLOT</name>
<protein>
    <submittedName>
        <fullName evidence="5">Site-specific DNA-methyltransferase</fullName>
    </submittedName>
</protein>
<accession>A0A927W584</accession>
<evidence type="ECO:0000313" key="5">
    <source>
        <dbReference type="EMBL" id="MBE6058775.1"/>
    </source>
</evidence>
<dbReference type="Gene3D" id="3.40.50.150">
    <property type="entry name" value="Vaccinia Virus protein VP39"/>
    <property type="match status" value="1"/>
</dbReference>
<dbReference type="AlphaFoldDB" id="A0A927W584"/>
<dbReference type="Pfam" id="PF01555">
    <property type="entry name" value="N6_N4_Mtase"/>
    <property type="match status" value="1"/>
</dbReference>
<organism evidence="5 6">
    <name type="scientific">Clostridium sulfidigenes</name>
    <dbReference type="NCBI Taxonomy" id="318464"/>
    <lineage>
        <taxon>Bacteria</taxon>
        <taxon>Bacillati</taxon>
        <taxon>Bacillota</taxon>
        <taxon>Clostridia</taxon>
        <taxon>Eubacteriales</taxon>
        <taxon>Clostridiaceae</taxon>
        <taxon>Clostridium</taxon>
    </lineage>
</organism>
<dbReference type="EMBL" id="SVCM01000014">
    <property type="protein sequence ID" value="MBE6058775.1"/>
    <property type="molecule type" value="Genomic_DNA"/>
</dbReference>
<evidence type="ECO:0000256" key="3">
    <source>
        <dbReference type="ARBA" id="ARBA00022747"/>
    </source>
</evidence>
<keyword evidence="2" id="KW-0808">Transferase</keyword>
<dbReference type="InterPro" id="IPR002941">
    <property type="entry name" value="DNA_methylase_N4/N6"/>
</dbReference>
<feature type="domain" description="DNA methylase N-4/N-6" evidence="4">
    <location>
        <begin position="5"/>
        <end position="39"/>
    </location>
</feature>
<keyword evidence="1" id="KW-0489">Methyltransferase</keyword>
<proteinExistence type="predicted"/>
<gene>
    <name evidence="5" type="ORF">E7215_01180</name>
</gene>
<dbReference type="GO" id="GO:0003677">
    <property type="term" value="F:DNA binding"/>
    <property type="evidence" value="ECO:0007669"/>
    <property type="project" value="InterPro"/>
</dbReference>
<dbReference type="GO" id="GO:0008170">
    <property type="term" value="F:N-methyltransferase activity"/>
    <property type="evidence" value="ECO:0007669"/>
    <property type="project" value="InterPro"/>
</dbReference>
<dbReference type="GO" id="GO:0009307">
    <property type="term" value="P:DNA restriction-modification system"/>
    <property type="evidence" value="ECO:0007669"/>
    <property type="project" value="UniProtKB-KW"/>
</dbReference>
<dbReference type="InterPro" id="IPR029063">
    <property type="entry name" value="SAM-dependent_MTases_sf"/>
</dbReference>
<dbReference type="SUPFAM" id="SSF53335">
    <property type="entry name" value="S-adenosyl-L-methionine-dependent methyltransferases"/>
    <property type="match status" value="1"/>
</dbReference>
<evidence type="ECO:0000256" key="1">
    <source>
        <dbReference type="ARBA" id="ARBA00022603"/>
    </source>
</evidence>
<comment type="caution">
    <text evidence="5">The sequence shown here is derived from an EMBL/GenBank/DDBJ whole genome shotgun (WGS) entry which is preliminary data.</text>
</comment>
<sequence length="42" mass="4717">MAVNNILLKYTKDNDIVLDQFLGSGTTAIEVLLLNRKIIEII</sequence>
<dbReference type="Proteomes" id="UP000768462">
    <property type="component" value="Unassembled WGS sequence"/>
</dbReference>
<evidence type="ECO:0000259" key="4">
    <source>
        <dbReference type="Pfam" id="PF01555"/>
    </source>
</evidence>
<evidence type="ECO:0000256" key="2">
    <source>
        <dbReference type="ARBA" id="ARBA00022679"/>
    </source>
</evidence>
<dbReference type="GO" id="GO:0032259">
    <property type="term" value="P:methylation"/>
    <property type="evidence" value="ECO:0007669"/>
    <property type="project" value="UniProtKB-KW"/>
</dbReference>
<keyword evidence="3" id="KW-0680">Restriction system</keyword>
<evidence type="ECO:0000313" key="6">
    <source>
        <dbReference type="Proteomes" id="UP000768462"/>
    </source>
</evidence>